<organism evidence="5 6">
    <name type="scientific">Clostridium magnum DSM 2767</name>
    <dbReference type="NCBI Taxonomy" id="1121326"/>
    <lineage>
        <taxon>Bacteria</taxon>
        <taxon>Bacillati</taxon>
        <taxon>Bacillota</taxon>
        <taxon>Clostridia</taxon>
        <taxon>Eubacteriales</taxon>
        <taxon>Clostridiaceae</taxon>
        <taxon>Clostridium</taxon>
    </lineage>
</organism>
<keyword evidence="1" id="KW-1133">Transmembrane helix</keyword>
<proteinExistence type="predicted"/>
<keyword evidence="6" id="KW-1185">Reference proteome</keyword>
<keyword evidence="1" id="KW-0472">Membrane</keyword>
<evidence type="ECO:0000313" key="6">
    <source>
        <dbReference type="Proteomes" id="UP000076603"/>
    </source>
</evidence>
<dbReference type="InterPro" id="IPR033782">
    <property type="entry name" value="DUF5301"/>
</dbReference>
<reference evidence="5 6" key="1">
    <citation type="submission" date="2016-04" db="EMBL/GenBank/DDBJ databases">
        <title>Genome sequence of Clostridium magnum DSM 2767.</title>
        <authorList>
            <person name="Poehlein A."/>
            <person name="Uhlig R."/>
            <person name="Fischer R."/>
            <person name="Bahl H."/>
            <person name="Daniel R."/>
        </authorList>
    </citation>
    <scope>NUCLEOTIDE SEQUENCE [LARGE SCALE GENOMIC DNA]</scope>
    <source>
        <strain evidence="5 6">DSM 2767</strain>
    </source>
</reference>
<dbReference type="PANTHER" id="PTHR34978">
    <property type="entry name" value="POSSIBLE SENSOR-TRANSDUCER PROTEIN BLAR"/>
    <property type="match status" value="1"/>
</dbReference>
<dbReference type="Pfam" id="PF16107">
    <property type="entry name" value="DUF4825"/>
    <property type="match status" value="1"/>
</dbReference>
<evidence type="ECO:0000313" key="5">
    <source>
        <dbReference type="EMBL" id="KZL90490.1"/>
    </source>
</evidence>
<evidence type="ECO:0000259" key="4">
    <source>
        <dbReference type="Pfam" id="PF17225"/>
    </source>
</evidence>
<dbReference type="EMBL" id="LWAE01000005">
    <property type="protein sequence ID" value="KZL90490.1"/>
    <property type="molecule type" value="Genomic_DNA"/>
</dbReference>
<feature type="transmembrane region" description="Helical" evidence="1">
    <location>
        <begin position="55"/>
        <end position="82"/>
    </location>
</feature>
<dbReference type="InterPro" id="IPR008756">
    <property type="entry name" value="Peptidase_M56"/>
</dbReference>
<feature type="domain" description="Peptidase M56" evidence="2">
    <location>
        <begin position="29"/>
        <end position="224"/>
    </location>
</feature>
<sequence length="481" mass="55107">MIDSDSSKITYIPSNIGIMTEHQVNTGMYESSSAATTSLPTSISNAYSSINSIDIALLIFSWIWALGVILLILYSIIFYLILKHRLHTAIIIKENIFKSEYISSPFVLGFIRPKIYLPSALKESEQSYIIKHEQIHIKRFDYLIKPFAFLALCIHWFNPLVWLSFVLMSKDMEMSCDERVLKELGTDIKKDYSTSLLSLSANKKLIKASPIAFGENNTKIRIKNVLNYKRPVFWVILVSTIAVVCFSTALITNPASVVADTTDFSKNIYEYRTPYVGNNSKVASIAKELPVPKTLNYRKVALFTDKEPYRVEITYETTTEVQRSILQTDEQSFFDQNAAIIFALIGNVEQINFILSDGNNQRIIQRTRTWATNTMAKDLWKSSDTAEKFTTLYKEIMGKFITYDSIYPLLNSGKKTNIQSVNDVPSVTNYEKVKANNEVYYIYNKSGKYYVEKPYQFVSEITEETYRKLHQILSPSVVMSK</sequence>
<keyword evidence="1" id="KW-0812">Transmembrane</keyword>
<dbReference type="Pfam" id="PF17225">
    <property type="entry name" value="DUF5301"/>
    <property type="match status" value="1"/>
</dbReference>
<dbReference type="CDD" id="cd07341">
    <property type="entry name" value="M56_BlaR1_MecR1_like"/>
    <property type="match status" value="1"/>
</dbReference>
<dbReference type="InterPro" id="IPR052173">
    <property type="entry name" value="Beta-lactam_resp_regulator"/>
</dbReference>
<dbReference type="AlphaFoldDB" id="A0A162RX03"/>
<evidence type="ECO:0000256" key="1">
    <source>
        <dbReference type="SAM" id="Phobius"/>
    </source>
</evidence>
<name>A0A162RX03_9CLOT</name>
<dbReference type="InterPro" id="IPR032250">
    <property type="entry name" value="DUF4825"/>
</dbReference>
<dbReference type="Proteomes" id="UP000076603">
    <property type="component" value="Unassembled WGS sequence"/>
</dbReference>
<dbReference type="STRING" id="1121326.CLMAG_42610"/>
<gene>
    <name evidence="5" type="primary">blaR1_1</name>
    <name evidence="5" type="ORF">CLMAG_42610</name>
</gene>
<dbReference type="Pfam" id="PF05569">
    <property type="entry name" value="Peptidase_M56"/>
    <property type="match status" value="1"/>
</dbReference>
<dbReference type="PATRIC" id="fig|1121326.3.peg.4323"/>
<comment type="caution">
    <text evidence="5">The sequence shown here is derived from an EMBL/GenBank/DDBJ whole genome shotgun (WGS) entry which is preliminary data.</text>
</comment>
<feature type="transmembrane region" description="Helical" evidence="1">
    <location>
        <begin position="232"/>
        <end position="251"/>
    </location>
</feature>
<feature type="domain" description="DUF5301" evidence="4">
    <location>
        <begin position="405"/>
        <end position="458"/>
    </location>
</feature>
<evidence type="ECO:0000259" key="3">
    <source>
        <dbReference type="Pfam" id="PF16107"/>
    </source>
</evidence>
<accession>A0A162RX03</accession>
<feature type="domain" description="DUF4825" evidence="3">
    <location>
        <begin position="268"/>
        <end position="359"/>
    </location>
</feature>
<dbReference type="PANTHER" id="PTHR34978:SF3">
    <property type="entry name" value="SLR0241 PROTEIN"/>
    <property type="match status" value="1"/>
</dbReference>
<protein>
    <submittedName>
        <fullName evidence="5">Regulatory protein BlaR1</fullName>
    </submittedName>
</protein>
<dbReference type="Gene3D" id="2.60.40.4250">
    <property type="match status" value="1"/>
</dbReference>
<evidence type="ECO:0000259" key="2">
    <source>
        <dbReference type="Pfam" id="PF05569"/>
    </source>
</evidence>
<feature type="transmembrane region" description="Helical" evidence="1">
    <location>
        <begin position="147"/>
        <end position="168"/>
    </location>
</feature>